<accession>A0A841FKV9</accession>
<evidence type="ECO:0000313" key="3">
    <source>
        <dbReference type="Proteomes" id="UP000548476"/>
    </source>
</evidence>
<evidence type="ECO:0008006" key="4">
    <source>
        <dbReference type="Google" id="ProtNLM"/>
    </source>
</evidence>
<name>A0A841FKV9_9ACTN</name>
<evidence type="ECO:0000313" key="2">
    <source>
        <dbReference type="EMBL" id="MBB6037971.1"/>
    </source>
</evidence>
<dbReference type="Proteomes" id="UP000548476">
    <property type="component" value="Unassembled WGS sequence"/>
</dbReference>
<keyword evidence="3" id="KW-1185">Reference proteome</keyword>
<gene>
    <name evidence="2" type="ORF">HNR73_005851</name>
</gene>
<comment type="caution">
    <text evidence="2">The sequence shown here is derived from an EMBL/GenBank/DDBJ whole genome shotgun (WGS) entry which is preliminary data.</text>
</comment>
<dbReference type="RefSeq" id="WP_184790774.1">
    <property type="nucleotide sequence ID" value="NZ_BONT01000066.1"/>
</dbReference>
<dbReference type="EMBL" id="JACHGT010000014">
    <property type="protein sequence ID" value="MBB6037971.1"/>
    <property type="molecule type" value="Genomic_DNA"/>
</dbReference>
<proteinExistence type="predicted"/>
<evidence type="ECO:0000256" key="1">
    <source>
        <dbReference type="SAM" id="MobiDB-lite"/>
    </source>
</evidence>
<feature type="compositionally biased region" description="Basic and acidic residues" evidence="1">
    <location>
        <begin position="138"/>
        <end position="152"/>
    </location>
</feature>
<feature type="region of interest" description="Disordered" evidence="1">
    <location>
        <begin position="1"/>
        <end position="152"/>
    </location>
</feature>
<organism evidence="2 3">
    <name type="scientific">Phytomonospora endophytica</name>
    <dbReference type="NCBI Taxonomy" id="714109"/>
    <lineage>
        <taxon>Bacteria</taxon>
        <taxon>Bacillati</taxon>
        <taxon>Actinomycetota</taxon>
        <taxon>Actinomycetes</taxon>
        <taxon>Micromonosporales</taxon>
        <taxon>Micromonosporaceae</taxon>
        <taxon>Phytomonospora</taxon>
    </lineage>
</organism>
<dbReference type="AlphaFoldDB" id="A0A841FKV9"/>
<protein>
    <recommendedName>
        <fullName evidence="4">DUF5709 domain-containing protein</fullName>
    </recommendedName>
</protein>
<feature type="compositionally biased region" description="Basic and acidic residues" evidence="1">
    <location>
        <begin position="26"/>
        <end position="79"/>
    </location>
</feature>
<reference evidence="2 3" key="1">
    <citation type="submission" date="2020-08" db="EMBL/GenBank/DDBJ databases">
        <title>Genomic Encyclopedia of Type Strains, Phase IV (KMG-IV): sequencing the most valuable type-strain genomes for metagenomic binning, comparative biology and taxonomic classification.</title>
        <authorList>
            <person name="Goeker M."/>
        </authorList>
    </citation>
    <scope>NUCLEOTIDE SEQUENCE [LARGE SCALE GENOMIC DNA]</scope>
    <source>
        <strain evidence="2 3">YIM 65646</strain>
    </source>
</reference>
<sequence length="152" mass="16078">MSGGPFDAADGETFGFVDDGDNVEEPDQRLEERILARDDYEEADRRGTTAEEARDGESLDMRLLAERPDEPGPADDGRADGPGPRSGVLVDDGRVQAVEAGTDPTAGPEQDAVHTVTEEQDRVGGVDGEEVPIGASLRADHPIEADGEGPPR</sequence>